<dbReference type="CDD" id="cd04785">
    <property type="entry name" value="HTH_CadR-PbrR-like"/>
    <property type="match status" value="1"/>
</dbReference>
<proteinExistence type="predicted"/>
<dbReference type="GO" id="GO:0003700">
    <property type="term" value="F:DNA-binding transcription factor activity"/>
    <property type="evidence" value="ECO:0007669"/>
    <property type="project" value="InterPro"/>
</dbReference>
<dbReference type="RefSeq" id="WP_119397401.1">
    <property type="nucleotide sequence ID" value="NZ_QWJJ01000002.1"/>
</dbReference>
<name>A0A399J843_9RHOB</name>
<evidence type="ECO:0000313" key="7">
    <source>
        <dbReference type="Proteomes" id="UP000265848"/>
    </source>
</evidence>
<comment type="caution">
    <text evidence="6">The sequence shown here is derived from an EMBL/GenBank/DDBJ whole genome shotgun (WGS) entry which is preliminary data.</text>
</comment>
<dbReference type="AlphaFoldDB" id="A0A399J843"/>
<dbReference type="InterPro" id="IPR009061">
    <property type="entry name" value="DNA-bd_dom_put_sf"/>
</dbReference>
<keyword evidence="3" id="KW-0238">DNA-binding</keyword>
<dbReference type="SUPFAM" id="SSF46955">
    <property type="entry name" value="Putative DNA-binding domain"/>
    <property type="match status" value="1"/>
</dbReference>
<keyword evidence="7" id="KW-1185">Reference proteome</keyword>
<keyword evidence="2" id="KW-0805">Transcription regulation</keyword>
<accession>A0A399J843</accession>
<keyword evidence="1" id="KW-0678">Repressor</keyword>
<dbReference type="PRINTS" id="PR00040">
    <property type="entry name" value="HTHMERR"/>
</dbReference>
<feature type="domain" description="HTH merR-type" evidence="5">
    <location>
        <begin position="1"/>
        <end position="70"/>
    </location>
</feature>
<dbReference type="PANTHER" id="PTHR30204:SF69">
    <property type="entry name" value="MERR-FAMILY TRANSCRIPTIONAL REGULATOR"/>
    <property type="match status" value="1"/>
</dbReference>
<protein>
    <submittedName>
        <fullName evidence="6">MerR family transcriptional regulator</fullName>
    </submittedName>
</protein>
<dbReference type="SMART" id="SM00422">
    <property type="entry name" value="HTH_MERR"/>
    <property type="match status" value="1"/>
</dbReference>
<evidence type="ECO:0000256" key="2">
    <source>
        <dbReference type="ARBA" id="ARBA00023015"/>
    </source>
</evidence>
<evidence type="ECO:0000256" key="3">
    <source>
        <dbReference type="ARBA" id="ARBA00023125"/>
    </source>
</evidence>
<dbReference type="OrthoDB" id="9802944at2"/>
<dbReference type="InterPro" id="IPR047057">
    <property type="entry name" value="MerR_fam"/>
</dbReference>
<evidence type="ECO:0000256" key="1">
    <source>
        <dbReference type="ARBA" id="ARBA00022491"/>
    </source>
</evidence>
<gene>
    <name evidence="6" type="ORF">DL237_02220</name>
</gene>
<evidence type="ECO:0000259" key="5">
    <source>
        <dbReference type="PROSITE" id="PS50937"/>
    </source>
</evidence>
<evidence type="ECO:0000256" key="4">
    <source>
        <dbReference type="ARBA" id="ARBA00023163"/>
    </source>
</evidence>
<reference evidence="6 7" key="1">
    <citation type="submission" date="2018-08" db="EMBL/GenBank/DDBJ databases">
        <title>Pseudooceanicola sediminis CY03 in the family Rhodobacteracea.</title>
        <authorList>
            <person name="Zhang Y.-J."/>
        </authorList>
    </citation>
    <scope>NUCLEOTIDE SEQUENCE [LARGE SCALE GENOMIC DNA]</scope>
    <source>
        <strain evidence="6 7">CY03</strain>
    </source>
</reference>
<dbReference type="EMBL" id="QWJJ01000002">
    <property type="protein sequence ID" value="RII40162.1"/>
    <property type="molecule type" value="Genomic_DNA"/>
</dbReference>
<dbReference type="GO" id="GO:0003677">
    <property type="term" value="F:DNA binding"/>
    <property type="evidence" value="ECO:0007669"/>
    <property type="project" value="UniProtKB-KW"/>
</dbReference>
<dbReference type="PROSITE" id="PS00552">
    <property type="entry name" value="HTH_MERR_1"/>
    <property type="match status" value="1"/>
</dbReference>
<dbReference type="PANTHER" id="PTHR30204">
    <property type="entry name" value="REDOX-CYCLING DRUG-SENSING TRANSCRIPTIONAL ACTIVATOR SOXR"/>
    <property type="match status" value="1"/>
</dbReference>
<dbReference type="InterPro" id="IPR000551">
    <property type="entry name" value="MerR-type_HTH_dom"/>
</dbReference>
<dbReference type="Proteomes" id="UP000265848">
    <property type="component" value="Unassembled WGS sequence"/>
</dbReference>
<dbReference type="Gene3D" id="1.10.1660.10">
    <property type="match status" value="1"/>
</dbReference>
<dbReference type="Pfam" id="PF13411">
    <property type="entry name" value="MerR_1"/>
    <property type="match status" value="1"/>
</dbReference>
<dbReference type="PROSITE" id="PS50937">
    <property type="entry name" value="HTH_MERR_2"/>
    <property type="match status" value="1"/>
</dbReference>
<keyword evidence="4" id="KW-0804">Transcription</keyword>
<sequence length="136" mass="15092">MFSIGALSRQTGVKVPTIRYYEQAGLLPEGERTAGNQRRYGRAGLDRLHFIRHARDLGLPLEAIRHLLELSDKGRDCHGAHEIARDHLADVRSRITRLKRLETELERLAATCDHAPGEPCGLIEALGDHGQCSGAH</sequence>
<evidence type="ECO:0000313" key="6">
    <source>
        <dbReference type="EMBL" id="RII40162.1"/>
    </source>
</evidence>
<organism evidence="6 7">
    <name type="scientific">Pseudooceanicola sediminis</name>
    <dbReference type="NCBI Taxonomy" id="2211117"/>
    <lineage>
        <taxon>Bacteria</taxon>
        <taxon>Pseudomonadati</taxon>
        <taxon>Pseudomonadota</taxon>
        <taxon>Alphaproteobacteria</taxon>
        <taxon>Rhodobacterales</taxon>
        <taxon>Paracoccaceae</taxon>
        <taxon>Pseudooceanicola</taxon>
    </lineage>
</organism>